<feature type="region of interest" description="Disordered" evidence="1">
    <location>
        <begin position="53"/>
        <end position="73"/>
    </location>
</feature>
<feature type="region of interest" description="Disordered" evidence="1">
    <location>
        <begin position="869"/>
        <end position="896"/>
    </location>
</feature>
<dbReference type="Gene3D" id="3.40.50.300">
    <property type="entry name" value="P-loop containing nucleotide triphosphate hydrolases"/>
    <property type="match status" value="1"/>
</dbReference>
<keyword evidence="3" id="KW-0547">Nucleotide-binding</keyword>
<feature type="domain" description="DNA primase/polymerase bifunctional N-terminal" evidence="2">
    <location>
        <begin position="28"/>
        <end position="233"/>
    </location>
</feature>
<dbReference type="EMBL" id="MH632120">
    <property type="protein sequence ID" value="AXN53329.1"/>
    <property type="molecule type" value="Genomic_DNA"/>
</dbReference>
<evidence type="ECO:0000313" key="3">
    <source>
        <dbReference type="EMBL" id="AXN53329.1"/>
    </source>
</evidence>
<dbReference type="CDD" id="cd01125">
    <property type="entry name" value="RepA_RSF1010_like"/>
    <property type="match status" value="1"/>
</dbReference>
<dbReference type="InterPro" id="IPR015330">
    <property type="entry name" value="DNA_primase/pol_bifunc_N"/>
</dbReference>
<sequence length="896" mass="96432">MLGSDNPIEAILGSGVNNRDPEAVKAFARQACDAGLHLLLIWPESKVPADMRTPQMKSRHNKAAQEAAREAGRRDWQMVKAPAGLALATADKTTICRYIDRYVDQLSRRYPDGVPINLAVEVGRSRLVVVDCDTAGQMRRWQEVAEIEDIPPTVITPGQRDAEGTMIHSDGGHYYFTVPEGVELPENLGAMTWGGEDGFAVLWRNRYVLIPPSTRPEGAYELVGHVYPLPAWLAEELNKAGHLRAERARRPEDGERNEGLAGEIDKWAEAVSWADILAPLGWSPAPRADSCGCPVWTAPGEHASPKSATAHDTGCTAGRYTEVNAPLHVWTDHDVEPFDKVLDFDHGVRTLSKLQAVAAASFDGNVGKALDALDLMPDTAVEDGLHGDPLAAEGVGDMGDGDFNLPTEVEVTVTDGPTQFCLACQTEAGLFVTDDDGNLWHAADEDDAAETGGHRADEGEVTIAQPKAEPVYDADDLSDLPADFGKPGTGKTAVAADSPYADEVTEHDPDVFDSPHNGVPRIAPFSHWRDLPPPEYIIEGLIEHRGLSSIIGPPGVGKSSVVLDMLCHIATGKSWQGRRVLKTKVLYLPGEGLAGAVQRLRAWEAAHKIDLGADMLLGDSIILAKADNDAWADIAAYIARQGIGLVVFDTFARMSTGLEENSATDVGKAVRRFDRLKELTGAGVAVVHHTGKVGDSGRGSSALNGALDSELLIGHATWDYEALLNAEGRLPGKPIELKVTKQKNIEQLDTPLPLLMMNSASVIEDVTDINAPVITGPSGTIDPMEGDIVFARPVPEPIVETAIRIRAFADNFTQQGITRTDAFHGVKPDAYTAQRADADRAWKLKVAEGIDRALRYNLLATLSGTDSGARYIPSTGTPEQARQAHAAEIMDDSDVD</sequence>
<evidence type="ECO:0000256" key="1">
    <source>
        <dbReference type="SAM" id="MobiDB-lite"/>
    </source>
</evidence>
<reference evidence="4" key="1">
    <citation type="submission" date="2018-07" db="EMBL/GenBank/DDBJ databases">
        <authorList>
            <person name="Quirk P.G."/>
            <person name="Krulwich T.A."/>
        </authorList>
    </citation>
    <scope>NUCLEOTIDE SEQUENCE [LARGE SCALE GENOMIC DNA]</scope>
</reference>
<dbReference type="SMART" id="SM00943">
    <property type="entry name" value="Prim-Pol"/>
    <property type="match status" value="1"/>
</dbReference>
<dbReference type="GO" id="GO:0004386">
    <property type="term" value="F:helicase activity"/>
    <property type="evidence" value="ECO:0007669"/>
    <property type="project" value="UniProtKB-KW"/>
</dbReference>
<dbReference type="Pfam" id="PF13481">
    <property type="entry name" value="AAA_25"/>
    <property type="match status" value="1"/>
</dbReference>
<dbReference type="RefSeq" id="YP_009949408.1">
    <property type="nucleotide sequence ID" value="NC_051580.1"/>
</dbReference>
<keyword evidence="3" id="KW-0378">Hydrolase</keyword>
<dbReference type="SUPFAM" id="SSF52540">
    <property type="entry name" value="P-loop containing nucleoside triphosphate hydrolases"/>
    <property type="match status" value="1"/>
</dbReference>
<keyword evidence="3" id="KW-0347">Helicase</keyword>
<proteinExistence type="predicted"/>
<accession>A0A346FCA4</accession>
<dbReference type="InterPro" id="IPR027417">
    <property type="entry name" value="P-loop_NTPase"/>
</dbReference>
<dbReference type="InterPro" id="IPR038724">
    <property type="entry name" value="RepA"/>
</dbReference>
<keyword evidence="3" id="KW-0067">ATP-binding</keyword>
<dbReference type="Pfam" id="PF09250">
    <property type="entry name" value="Prim-Pol"/>
    <property type="match status" value="1"/>
</dbReference>
<protein>
    <submittedName>
        <fullName evidence="3">RepA-like helicase</fullName>
    </submittedName>
</protein>
<organism evidence="3 4">
    <name type="scientific">Mycobacterium phage Thonko</name>
    <dbReference type="NCBI Taxonomy" id="2282910"/>
    <lineage>
        <taxon>Viruses</taxon>
        <taxon>Duplodnaviria</taxon>
        <taxon>Heunggongvirae</taxon>
        <taxon>Uroviricota</taxon>
        <taxon>Caudoviricetes</taxon>
        <taxon>Bclasvirinae</taxon>
        <taxon>Thonkovirus</taxon>
        <taxon>Thonkovirus thonko</taxon>
    </lineage>
</organism>
<dbReference type="GeneID" id="60320812"/>
<dbReference type="SUPFAM" id="SSF56747">
    <property type="entry name" value="Prim-pol domain"/>
    <property type="match status" value="1"/>
</dbReference>
<name>A0A346FCA4_9CAUD</name>
<evidence type="ECO:0000313" key="4">
    <source>
        <dbReference type="Proteomes" id="UP000259812"/>
    </source>
</evidence>
<evidence type="ECO:0000259" key="2">
    <source>
        <dbReference type="SMART" id="SM00943"/>
    </source>
</evidence>
<keyword evidence="4" id="KW-1185">Reference proteome</keyword>
<dbReference type="KEGG" id="vg:60320812"/>
<dbReference type="Proteomes" id="UP000259812">
    <property type="component" value="Genome"/>
</dbReference>
<gene>
    <name evidence="3" type="primary">57</name>
    <name evidence="3" type="ORF">PBI_THONKO_57</name>
</gene>